<evidence type="ECO:0000313" key="4">
    <source>
        <dbReference type="EMBL" id="KJF42406.1"/>
    </source>
</evidence>
<reference evidence="4 5" key="1">
    <citation type="submission" date="2014-09" db="EMBL/GenBank/DDBJ databases">
        <title>Draft Genome Sequence of Draconibacterium sp. JN14CK-3.</title>
        <authorList>
            <person name="Dong C."/>
            <person name="Lai Q."/>
            <person name="Shao Z."/>
        </authorList>
    </citation>
    <scope>NUCLEOTIDE SEQUENCE [LARGE SCALE GENOMIC DNA]</scope>
    <source>
        <strain evidence="4 5">JN14CK-3</strain>
    </source>
</reference>
<dbReference type="Pfam" id="PF04336">
    <property type="entry name" value="ACP_PD"/>
    <property type="match status" value="1"/>
</dbReference>
<keyword evidence="2" id="KW-0378">Hydrolase</keyword>
<dbReference type="InterPro" id="IPR007431">
    <property type="entry name" value="ACP_PD"/>
</dbReference>
<dbReference type="OrthoDB" id="8442777at2"/>
<dbReference type="STRING" id="1544798.LH29_17695"/>
<name>A0A0D8J7B9_9BACT</name>
<dbReference type="RefSeq" id="WP_045032068.1">
    <property type="nucleotide sequence ID" value="NZ_JRHC01000005.1"/>
</dbReference>
<dbReference type="PATRIC" id="fig|1544798.3.peg.3706"/>
<sequence length="204" mass="23502">MNYLAHLHLSGESEKMLVGNFIGDYIKGNKYLQYEEEIAKGILLHRQIDSFTDAHPLQREARLLFRPEFGLYSGIVVDFIYDHFLAKNWSQYSTLRLPVFAKKVHAILLSHFSTLPLRVQGFLPFLIQHKRLVSYASVDGIIQSLKIMGKHSSLPSKSEEVERILLENYIELEINFAAFFTDLLDFVSEKQGIEIKKPDLMTGL</sequence>
<evidence type="ECO:0000256" key="2">
    <source>
        <dbReference type="ARBA" id="ARBA00022801"/>
    </source>
</evidence>
<proteinExistence type="predicted"/>
<evidence type="ECO:0000313" key="5">
    <source>
        <dbReference type="Proteomes" id="UP000032544"/>
    </source>
</evidence>
<dbReference type="PANTHER" id="PTHR38764:SF1">
    <property type="entry name" value="ACYL CARRIER PROTEIN PHOSPHODIESTERASE"/>
    <property type="match status" value="1"/>
</dbReference>
<dbReference type="PIRSF" id="PIRSF011489">
    <property type="entry name" value="DUF479"/>
    <property type="match status" value="1"/>
</dbReference>
<organism evidence="4 5">
    <name type="scientific">Draconibacterium sediminis</name>
    <dbReference type="NCBI Taxonomy" id="1544798"/>
    <lineage>
        <taxon>Bacteria</taxon>
        <taxon>Pseudomonadati</taxon>
        <taxon>Bacteroidota</taxon>
        <taxon>Bacteroidia</taxon>
        <taxon>Marinilabiliales</taxon>
        <taxon>Prolixibacteraceae</taxon>
        <taxon>Draconibacterium</taxon>
    </lineage>
</organism>
<dbReference type="Proteomes" id="UP000032544">
    <property type="component" value="Unassembled WGS sequence"/>
</dbReference>
<evidence type="ECO:0000256" key="3">
    <source>
        <dbReference type="ARBA" id="ARBA00023098"/>
    </source>
</evidence>
<keyword evidence="5" id="KW-1185">Reference proteome</keyword>
<dbReference type="EMBL" id="JRHC01000005">
    <property type="protein sequence ID" value="KJF42406.1"/>
    <property type="molecule type" value="Genomic_DNA"/>
</dbReference>
<evidence type="ECO:0008006" key="6">
    <source>
        <dbReference type="Google" id="ProtNLM"/>
    </source>
</evidence>
<dbReference type="GO" id="GO:0008770">
    <property type="term" value="F:[acyl-carrier-protein] phosphodiesterase activity"/>
    <property type="evidence" value="ECO:0007669"/>
    <property type="project" value="InterPro"/>
</dbReference>
<keyword evidence="1" id="KW-0444">Lipid biosynthesis</keyword>
<protein>
    <recommendedName>
        <fullName evidence="6">ACP phosphodiesterase</fullName>
    </recommendedName>
</protein>
<gene>
    <name evidence="4" type="ORF">LH29_17695</name>
</gene>
<dbReference type="GO" id="GO:0006633">
    <property type="term" value="P:fatty acid biosynthetic process"/>
    <property type="evidence" value="ECO:0007669"/>
    <property type="project" value="InterPro"/>
</dbReference>
<accession>A0A0D8J7B9</accession>
<dbReference type="PANTHER" id="PTHR38764">
    <property type="entry name" value="ACYL CARRIER PROTEIN PHOSPHODIESTERASE"/>
    <property type="match status" value="1"/>
</dbReference>
<keyword evidence="3" id="KW-0443">Lipid metabolism</keyword>
<comment type="caution">
    <text evidence="4">The sequence shown here is derived from an EMBL/GenBank/DDBJ whole genome shotgun (WGS) entry which is preliminary data.</text>
</comment>
<dbReference type="AlphaFoldDB" id="A0A0D8J7B9"/>
<evidence type="ECO:0000256" key="1">
    <source>
        <dbReference type="ARBA" id="ARBA00022516"/>
    </source>
</evidence>